<dbReference type="EMBL" id="PHQY01000322">
    <property type="protein sequence ID" value="PJO44952.1"/>
    <property type="molecule type" value="Genomic_DNA"/>
</dbReference>
<name>A0A2M9QAA2_9BACI</name>
<dbReference type="RefSeq" id="WP_100542241.1">
    <property type="nucleotide sequence ID" value="NZ_JBIWFF010000011.1"/>
</dbReference>
<reference evidence="1 2" key="1">
    <citation type="submission" date="2017-11" db="EMBL/GenBank/DDBJ databases">
        <title>Bacterial isolate from king chilli rhizosphere.</title>
        <authorList>
            <person name="Takhelmayum P."/>
            <person name="Sarangthem I."/>
        </authorList>
    </citation>
    <scope>NUCLEOTIDE SEQUENCE [LARGE SCALE GENOMIC DNA]</scope>
    <source>
        <strain evidence="2">t26</strain>
    </source>
</reference>
<comment type="caution">
    <text evidence="1">The sequence shown here is derived from an EMBL/GenBank/DDBJ whole genome shotgun (WGS) entry which is preliminary data.</text>
</comment>
<evidence type="ECO:0000313" key="1">
    <source>
        <dbReference type="EMBL" id="PJO44952.1"/>
    </source>
</evidence>
<evidence type="ECO:0000313" key="2">
    <source>
        <dbReference type="Proteomes" id="UP000232101"/>
    </source>
</evidence>
<gene>
    <name evidence="1" type="ORF">CWD94_04510</name>
</gene>
<proteinExistence type="predicted"/>
<dbReference type="Proteomes" id="UP000232101">
    <property type="component" value="Unassembled WGS sequence"/>
</dbReference>
<dbReference type="AlphaFoldDB" id="A0A2M9QAA2"/>
<organism evidence="1 2">
    <name type="scientific">Lysinibacillus xylanilyticus</name>
    <dbReference type="NCBI Taxonomy" id="582475"/>
    <lineage>
        <taxon>Bacteria</taxon>
        <taxon>Bacillati</taxon>
        <taxon>Bacillota</taxon>
        <taxon>Bacilli</taxon>
        <taxon>Bacillales</taxon>
        <taxon>Bacillaceae</taxon>
        <taxon>Lysinibacillus</taxon>
    </lineage>
</organism>
<protein>
    <submittedName>
        <fullName evidence="1">Uncharacterized protein</fullName>
    </submittedName>
</protein>
<sequence length="111" mass="12835">MEENKTFKVVGVQMIPKNRLGIMPIVQQIADKEIQHSYGLIEKLVRPVNKDFEEQLRYEDSKSKSTRKFMVIGLMDMQSRGDVTGKIVFNPSTCFSMNIMNELQSLVRTIH</sequence>
<accession>A0A2M9QAA2</accession>